<dbReference type="AlphaFoldDB" id="A0A8D8Q2W7"/>
<dbReference type="PANTHER" id="PTHR45702:SF2">
    <property type="entry name" value="KUZBANIAN, ISOFORM A"/>
    <property type="match status" value="1"/>
</dbReference>
<feature type="region of interest" description="Disordered" evidence="1">
    <location>
        <begin position="310"/>
        <end position="352"/>
    </location>
</feature>
<dbReference type="GO" id="GO:0007219">
    <property type="term" value="P:Notch signaling pathway"/>
    <property type="evidence" value="ECO:0007669"/>
    <property type="project" value="TreeGrafter"/>
</dbReference>
<keyword evidence="3" id="KW-0401">Integrin</keyword>
<dbReference type="GO" id="GO:0006509">
    <property type="term" value="P:membrane protein ectodomain proteolysis"/>
    <property type="evidence" value="ECO:0007669"/>
    <property type="project" value="TreeGrafter"/>
</dbReference>
<dbReference type="EMBL" id="HBUF01054454">
    <property type="protein sequence ID" value="CAG6623258.1"/>
    <property type="molecule type" value="Transcribed_RNA"/>
</dbReference>
<feature type="compositionally biased region" description="Basic and acidic residues" evidence="1">
    <location>
        <begin position="245"/>
        <end position="260"/>
    </location>
</feature>
<reference evidence="3" key="1">
    <citation type="submission" date="2021-05" db="EMBL/GenBank/DDBJ databases">
        <authorList>
            <person name="Alioto T."/>
            <person name="Alioto T."/>
            <person name="Gomez Garrido J."/>
        </authorList>
    </citation>
    <scope>NUCLEOTIDE SEQUENCE</scope>
</reference>
<dbReference type="EMBL" id="HBUF01054455">
    <property type="protein sequence ID" value="CAG6623259.1"/>
    <property type="molecule type" value="Transcribed_RNA"/>
</dbReference>
<proteinExistence type="predicted"/>
<keyword evidence="2" id="KW-0732">Signal</keyword>
<feature type="signal peptide" evidence="2">
    <location>
        <begin position="1"/>
        <end position="20"/>
    </location>
</feature>
<evidence type="ECO:0000256" key="1">
    <source>
        <dbReference type="SAM" id="MobiDB-lite"/>
    </source>
</evidence>
<dbReference type="InterPro" id="IPR051489">
    <property type="entry name" value="ADAM_Metalloproteinase"/>
</dbReference>
<dbReference type="GO" id="GO:0007229">
    <property type="term" value="P:integrin-mediated signaling pathway"/>
    <property type="evidence" value="ECO:0007669"/>
    <property type="project" value="UniProtKB-KW"/>
</dbReference>
<evidence type="ECO:0000313" key="3">
    <source>
        <dbReference type="EMBL" id="CAG6623260.1"/>
    </source>
</evidence>
<sequence>MANLLFLLIYFVNFLQLLSSLPLPLQEHDVVLSEFIRHYEPAIYDPDAIQRSQRRLRRATTTDWSLQRLERQVEPLRINITGMQRVFKLVLYPETNLFAPDVVFETNDNRSLQFDPGKIYHGTLEDDPSALVHGLLTEAGLFDGSVTTSTTRFYIEPTTRYLSGGPRSTASSMYHTVVYSEDDVIKPPARRACASEELRRKGEIRDLRRNVRDTQDFRRNVPGADKPVRGVRRKQKVTTTPAPEKSYEELIREEQMRRDAEEEVRNEELKRREKHEDLIKEELMRREKEEEARKEELIRREKQEELVKEELMRREKEEKVRKESKPTEEKSYEDLIKEEQMRRDAKLTGLLS</sequence>
<accession>A0A8D8Q2W7</accession>
<feature type="compositionally biased region" description="Basic and acidic residues" evidence="1">
    <location>
        <begin position="266"/>
        <end position="276"/>
    </location>
</feature>
<evidence type="ECO:0000256" key="2">
    <source>
        <dbReference type="SAM" id="SignalP"/>
    </source>
</evidence>
<dbReference type="GO" id="GO:0004222">
    <property type="term" value="F:metalloendopeptidase activity"/>
    <property type="evidence" value="ECO:0007669"/>
    <property type="project" value="TreeGrafter"/>
</dbReference>
<dbReference type="GO" id="GO:0005886">
    <property type="term" value="C:plasma membrane"/>
    <property type="evidence" value="ECO:0007669"/>
    <property type="project" value="TreeGrafter"/>
</dbReference>
<name>A0A8D8Q2W7_9HEMI</name>
<feature type="compositionally biased region" description="Basic and acidic residues" evidence="1">
    <location>
        <begin position="310"/>
        <end position="346"/>
    </location>
</feature>
<feature type="region of interest" description="Disordered" evidence="1">
    <location>
        <begin position="218"/>
        <end position="276"/>
    </location>
</feature>
<protein>
    <submittedName>
        <fullName evidence="3">Disintegrin and metalloproteinase domain-containing protein 10</fullName>
    </submittedName>
</protein>
<feature type="chain" id="PRO_5033956073" evidence="2">
    <location>
        <begin position="21"/>
        <end position="352"/>
    </location>
</feature>
<dbReference type="PANTHER" id="PTHR45702">
    <property type="entry name" value="ADAM10/ADAM17 METALLOPEPTIDASE FAMILY MEMBER"/>
    <property type="match status" value="1"/>
</dbReference>
<organism evidence="3">
    <name type="scientific">Cacopsylla melanoneura</name>
    <dbReference type="NCBI Taxonomy" id="428564"/>
    <lineage>
        <taxon>Eukaryota</taxon>
        <taxon>Metazoa</taxon>
        <taxon>Ecdysozoa</taxon>
        <taxon>Arthropoda</taxon>
        <taxon>Hexapoda</taxon>
        <taxon>Insecta</taxon>
        <taxon>Pterygota</taxon>
        <taxon>Neoptera</taxon>
        <taxon>Paraneoptera</taxon>
        <taxon>Hemiptera</taxon>
        <taxon>Sternorrhyncha</taxon>
        <taxon>Psylloidea</taxon>
        <taxon>Psyllidae</taxon>
        <taxon>Psyllinae</taxon>
        <taxon>Cacopsylla</taxon>
    </lineage>
</organism>
<dbReference type="EMBL" id="HBUF01054456">
    <property type="protein sequence ID" value="CAG6623260.1"/>
    <property type="molecule type" value="Transcribed_RNA"/>
</dbReference>